<reference evidence="1 2" key="1">
    <citation type="journal article" date="2015" name="Genome Biol. Evol.">
        <title>Comparative Genomics of a Bacterivorous Green Alga Reveals Evolutionary Causalities and Consequences of Phago-Mixotrophic Mode of Nutrition.</title>
        <authorList>
            <person name="Burns J.A."/>
            <person name="Paasch A."/>
            <person name="Narechania A."/>
            <person name="Kim E."/>
        </authorList>
    </citation>
    <scope>NUCLEOTIDE SEQUENCE [LARGE SCALE GENOMIC DNA]</scope>
    <source>
        <strain evidence="1 2">PLY_AMNH</strain>
    </source>
</reference>
<dbReference type="EMBL" id="LGRX02012344">
    <property type="protein sequence ID" value="KAK3267552.1"/>
    <property type="molecule type" value="Genomic_DNA"/>
</dbReference>
<keyword evidence="2" id="KW-1185">Reference proteome</keyword>
<comment type="caution">
    <text evidence="1">The sequence shown here is derived from an EMBL/GenBank/DDBJ whole genome shotgun (WGS) entry which is preliminary data.</text>
</comment>
<gene>
    <name evidence="1" type="ORF">CYMTET_23901</name>
</gene>
<organism evidence="1 2">
    <name type="scientific">Cymbomonas tetramitiformis</name>
    <dbReference type="NCBI Taxonomy" id="36881"/>
    <lineage>
        <taxon>Eukaryota</taxon>
        <taxon>Viridiplantae</taxon>
        <taxon>Chlorophyta</taxon>
        <taxon>Pyramimonadophyceae</taxon>
        <taxon>Pyramimonadales</taxon>
        <taxon>Pyramimonadaceae</taxon>
        <taxon>Cymbomonas</taxon>
    </lineage>
</organism>
<evidence type="ECO:0000313" key="1">
    <source>
        <dbReference type="EMBL" id="KAK3267552.1"/>
    </source>
</evidence>
<evidence type="ECO:0000313" key="2">
    <source>
        <dbReference type="Proteomes" id="UP001190700"/>
    </source>
</evidence>
<accession>A0AAE0FXG9</accession>
<proteinExistence type="predicted"/>
<name>A0AAE0FXG9_9CHLO</name>
<dbReference type="AlphaFoldDB" id="A0AAE0FXG9"/>
<sequence length="366" mass="40809">MHELLLVYSFSPLQVLRVPTEEAKGAICEVTVVQPQNFRPNAPVGRVRGGSRFVEGLVTSEGEQIFWSLAHSANVPHNGKRSVEKKWPVDSYRAHLIALKATRSLSSAKGRKERVAFETVGISCPLVFDAGEPILGFQGRMVYPSQWDQKRVVNPTSIVNYDAREDRAEVTLMVDDSSHYLVELSNIGLWLREVLAKSQETNDGDAAGWDSYVEGCFRQLPDFISPGCLYSPERAKVAQPQLAFAFSLSVSERQSEQYTTTQTERWEVHTLPPQSFSPGREGGGWYIYAPNDGTLTVDEATGVLYLNHATPGIWDRWSWDGLRFHSVHEAGPGSGTLTVDPTTGQLYINTETPGSWDEFELRDCLI</sequence>
<protein>
    <submittedName>
        <fullName evidence="1">Uncharacterized protein</fullName>
    </submittedName>
</protein>
<dbReference type="Proteomes" id="UP001190700">
    <property type="component" value="Unassembled WGS sequence"/>
</dbReference>